<proteinExistence type="predicted"/>
<organism evidence="1">
    <name type="scientific">marine metagenome</name>
    <dbReference type="NCBI Taxonomy" id="408172"/>
    <lineage>
        <taxon>unclassified sequences</taxon>
        <taxon>metagenomes</taxon>
        <taxon>ecological metagenomes</taxon>
    </lineage>
</organism>
<gene>
    <name evidence="1" type="ORF">METZ01_LOCUS429918</name>
</gene>
<protein>
    <recommendedName>
        <fullName evidence="2">Trimeric autotransporter adhesin YadA-like C-terminal membrane anchor domain-containing protein</fullName>
    </recommendedName>
</protein>
<evidence type="ECO:0000313" key="1">
    <source>
        <dbReference type="EMBL" id="SVD77064.1"/>
    </source>
</evidence>
<sequence length="37" mass="4167">YGATYKFGDHWEIKVGARQSLDDDSSTEYHAGVGMQF</sequence>
<accession>A0A382Y1K7</accession>
<dbReference type="EMBL" id="UINC01172144">
    <property type="protein sequence ID" value="SVD77064.1"/>
    <property type="molecule type" value="Genomic_DNA"/>
</dbReference>
<name>A0A382Y1K7_9ZZZZ</name>
<reference evidence="1" key="1">
    <citation type="submission" date="2018-05" db="EMBL/GenBank/DDBJ databases">
        <authorList>
            <person name="Lanie J.A."/>
            <person name="Ng W.-L."/>
            <person name="Kazmierczak K.M."/>
            <person name="Andrzejewski T.M."/>
            <person name="Davidsen T.M."/>
            <person name="Wayne K.J."/>
            <person name="Tettelin H."/>
            <person name="Glass J.I."/>
            <person name="Rusch D."/>
            <person name="Podicherti R."/>
            <person name="Tsui H.-C.T."/>
            <person name="Winkler M.E."/>
        </authorList>
    </citation>
    <scope>NUCLEOTIDE SEQUENCE</scope>
</reference>
<dbReference type="AlphaFoldDB" id="A0A382Y1K7"/>
<feature type="non-terminal residue" evidence="1">
    <location>
        <position position="1"/>
    </location>
</feature>
<evidence type="ECO:0008006" key="2">
    <source>
        <dbReference type="Google" id="ProtNLM"/>
    </source>
</evidence>